<evidence type="ECO:0000313" key="8">
    <source>
        <dbReference type="EMBL" id="CAK0911325.1"/>
    </source>
</evidence>
<feature type="domain" description="Myosin motor" evidence="7">
    <location>
        <begin position="1"/>
        <end position="144"/>
    </location>
</feature>
<feature type="region of interest" description="Actin-binding" evidence="4">
    <location>
        <begin position="120"/>
        <end position="142"/>
    </location>
</feature>
<proteinExistence type="inferred from homology"/>
<keyword evidence="3 4" id="KW-0009">Actin-binding</keyword>
<evidence type="ECO:0000256" key="2">
    <source>
        <dbReference type="ARBA" id="ARBA00022840"/>
    </source>
</evidence>
<evidence type="ECO:0000313" key="9">
    <source>
        <dbReference type="Proteomes" id="UP001189429"/>
    </source>
</evidence>
<feature type="compositionally biased region" description="Low complexity" evidence="6">
    <location>
        <begin position="917"/>
        <end position="930"/>
    </location>
</feature>
<feature type="compositionally biased region" description="Low complexity" evidence="6">
    <location>
        <begin position="794"/>
        <end position="806"/>
    </location>
</feature>
<evidence type="ECO:0000256" key="1">
    <source>
        <dbReference type="ARBA" id="ARBA00022741"/>
    </source>
</evidence>
<comment type="similarity">
    <text evidence="4">Belongs to the TRAFAC class myosin-kinesin ATPase superfamily. Myosin family.</text>
</comment>
<feature type="region of interest" description="Disordered" evidence="6">
    <location>
        <begin position="794"/>
        <end position="818"/>
    </location>
</feature>
<evidence type="ECO:0000256" key="6">
    <source>
        <dbReference type="SAM" id="MobiDB-lite"/>
    </source>
</evidence>
<dbReference type="EMBL" id="CAUYUJ010022559">
    <property type="protein sequence ID" value="CAK0911325.1"/>
    <property type="molecule type" value="Genomic_DNA"/>
</dbReference>
<dbReference type="InterPro" id="IPR027417">
    <property type="entry name" value="P-loop_NTPase"/>
</dbReference>
<keyword evidence="4" id="KW-0505">Motor protein</keyword>
<name>A0ABN9YER4_9DINO</name>
<keyword evidence="2" id="KW-0067">ATP-binding</keyword>
<gene>
    <name evidence="8" type="ORF">PCOR1329_LOCUS85242</name>
</gene>
<sequence>MLDEDLMMPQASDLTFSRKVLQGHAKHPRIVAPKFAGGALFGIRHYAGEVSYSCDGFLEKNADRLPSLDAVELLSASPLPVVCAIGRALGEQAAAQGAAGGPRPGQGQRKSATARFRTSLRALMHKIGRADTHYVRCVKPNTEKAVRIRQAGYSSRLSFRAFALRYRCVVAVRLPRSDWFPCVPRAAAGGGNERAAAHELVLHVRDRLELAEAQFVLGATKVFIKAEATTSLESARTLACMAALQHMQSAVRAATVRRRVAAARPLLLQLLRWLRGQTRPLMLLRYDALQTAESELAAVADLLARLDALPLRFGLERRAALAERRLREEILALALVQRHLRGALVRGRLRRARGLLADVHAWLARCCPEPAVPRRGGILLLQQFATFEAAEQELALIGPLLQRAWELPLPLGVVARAGPVEERLRRELCAVRTVQRVLRAALVRARLSRARGALEDIKQWESRCCGGRDWRSGRLDHALARQFGTFERAEDELSLVASRTAALPEWAGGLGLVRRVEATCERLWSEVQALRRIQRTLRGAATRRRVAAARGAVVGVREWLLRVCPAALECAATGGEHHPALLERLRTLENAELELASAAECLSRAAALPFDFGGLVERAGRAQARLQAEVEALQAARDQVHAASLDAGAMRVVLERASELALPTTLEDVAALVDRARKVEAQVPVAEALREVVSSGDFVAVPDALRGAEHAGLLRDPQLWLPELGGPALLAQVAAIVEAKEAHARVQAERAAAEAQEALERQRIAEAVAAGLPATGKKIMETFADAARRARAGLPPGFAPEAAAGPSEGGRGELDVGPSAPRARQALLAGAGRADEPGSMGRVVARLTEERDGLREAMQEALVDALGREEALLAECRALRRGDPAPGPRDLGLAAAAARSRLVAENVRLQADLVSARAAARGSAPGQREAAPPPGGLAGAELPVARAAASGAP</sequence>
<dbReference type="PANTHER" id="PTHR13140:SF845">
    <property type="entry name" value="MYOSIN-LIKE PROTEIN"/>
    <property type="match status" value="1"/>
</dbReference>
<accession>A0ABN9YER4</accession>
<dbReference type="PROSITE" id="PS51456">
    <property type="entry name" value="MYOSIN_MOTOR"/>
    <property type="match status" value="1"/>
</dbReference>
<comment type="caution">
    <text evidence="4">Lacks conserved residue(s) required for the propagation of feature annotation.</text>
</comment>
<feature type="coiled-coil region" evidence="5">
    <location>
        <begin position="736"/>
        <end position="765"/>
    </location>
</feature>
<evidence type="ECO:0000256" key="5">
    <source>
        <dbReference type="SAM" id="Coils"/>
    </source>
</evidence>
<comment type="caution">
    <text evidence="8">The sequence shown here is derived from an EMBL/GenBank/DDBJ whole genome shotgun (WGS) entry which is preliminary data.</text>
</comment>
<dbReference type="SUPFAM" id="SSF52540">
    <property type="entry name" value="P-loop containing nucleoside triphosphate hydrolases"/>
    <property type="match status" value="1"/>
</dbReference>
<keyword evidence="5" id="KW-0175">Coiled coil</keyword>
<protein>
    <recommendedName>
        <fullName evidence="7">Myosin motor domain-containing protein</fullName>
    </recommendedName>
</protein>
<keyword evidence="9" id="KW-1185">Reference proteome</keyword>
<dbReference type="InterPro" id="IPR001609">
    <property type="entry name" value="Myosin_head_motor_dom-like"/>
</dbReference>
<dbReference type="PANTHER" id="PTHR13140">
    <property type="entry name" value="MYOSIN"/>
    <property type="match status" value="1"/>
</dbReference>
<dbReference type="Gene3D" id="1.20.58.530">
    <property type="match status" value="1"/>
</dbReference>
<dbReference type="Gene3D" id="1.20.5.4820">
    <property type="match status" value="1"/>
</dbReference>
<dbReference type="SMART" id="SM00242">
    <property type="entry name" value="MYSc"/>
    <property type="match status" value="1"/>
</dbReference>
<keyword evidence="1" id="KW-0547">Nucleotide-binding</keyword>
<feature type="coiled-coil region" evidence="5">
    <location>
        <begin position="616"/>
        <end position="643"/>
    </location>
</feature>
<evidence type="ECO:0000259" key="7">
    <source>
        <dbReference type="PROSITE" id="PS51456"/>
    </source>
</evidence>
<evidence type="ECO:0000256" key="3">
    <source>
        <dbReference type="ARBA" id="ARBA00023203"/>
    </source>
</evidence>
<feature type="region of interest" description="Disordered" evidence="6">
    <location>
        <begin position="917"/>
        <end position="953"/>
    </location>
</feature>
<dbReference type="Pfam" id="PF00063">
    <property type="entry name" value="Myosin_head"/>
    <property type="match status" value="1"/>
</dbReference>
<organism evidence="8 9">
    <name type="scientific">Prorocentrum cordatum</name>
    <dbReference type="NCBI Taxonomy" id="2364126"/>
    <lineage>
        <taxon>Eukaryota</taxon>
        <taxon>Sar</taxon>
        <taxon>Alveolata</taxon>
        <taxon>Dinophyceae</taxon>
        <taxon>Prorocentrales</taxon>
        <taxon>Prorocentraceae</taxon>
        <taxon>Prorocentrum</taxon>
    </lineage>
</organism>
<evidence type="ECO:0000256" key="4">
    <source>
        <dbReference type="PROSITE-ProRule" id="PRU00782"/>
    </source>
</evidence>
<dbReference type="Proteomes" id="UP001189429">
    <property type="component" value="Unassembled WGS sequence"/>
</dbReference>
<reference evidence="8" key="1">
    <citation type="submission" date="2023-10" db="EMBL/GenBank/DDBJ databases">
        <authorList>
            <person name="Chen Y."/>
            <person name="Shah S."/>
            <person name="Dougan E. K."/>
            <person name="Thang M."/>
            <person name="Chan C."/>
        </authorList>
    </citation>
    <scope>NUCLEOTIDE SEQUENCE [LARGE SCALE GENOMIC DNA]</scope>
</reference>
<keyword evidence="4" id="KW-0518">Myosin</keyword>